<evidence type="ECO:0000313" key="2">
    <source>
        <dbReference type="Proteomes" id="UP000282084"/>
    </source>
</evidence>
<proteinExistence type="predicted"/>
<organism evidence="1 2">
    <name type="scientific">Saccharothrix australiensis</name>
    <dbReference type="NCBI Taxonomy" id="2072"/>
    <lineage>
        <taxon>Bacteria</taxon>
        <taxon>Bacillati</taxon>
        <taxon>Actinomycetota</taxon>
        <taxon>Actinomycetes</taxon>
        <taxon>Pseudonocardiales</taxon>
        <taxon>Pseudonocardiaceae</taxon>
        <taxon>Saccharothrix</taxon>
    </lineage>
</organism>
<dbReference type="RefSeq" id="WP_425470493.1">
    <property type="nucleotide sequence ID" value="NZ_RBXO01000001.1"/>
</dbReference>
<dbReference type="Proteomes" id="UP000282084">
    <property type="component" value="Unassembled WGS sequence"/>
</dbReference>
<evidence type="ECO:0000313" key="1">
    <source>
        <dbReference type="EMBL" id="RKT53083.1"/>
    </source>
</evidence>
<keyword evidence="2" id="KW-1185">Reference proteome</keyword>
<sequence length="35" mass="3884">MNRTALPVLAWLWVGLPLAYGLVELIRKVTALFTG</sequence>
<dbReference type="AlphaFoldDB" id="A0A495VWW6"/>
<dbReference type="EMBL" id="RBXO01000001">
    <property type="protein sequence ID" value="RKT53083.1"/>
    <property type="molecule type" value="Genomic_DNA"/>
</dbReference>
<accession>A0A495VWW6</accession>
<comment type="caution">
    <text evidence="1">The sequence shown here is derived from an EMBL/GenBank/DDBJ whole genome shotgun (WGS) entry which is preliminary data.</text>
</comment>
<reference evidence="1 2" key="1">
    <citation type="submission" date="2018-10" db="EMBL/GenBank/DDBJ databases">
        <title>Sequencing the genomes of 1000 actinobacteria strains.</title>
        <authorList>
            <person name="Klenk H.-P."/>
        </authorList>
    </citation>
    <scope>NUCLEOTIDE SEQUENCE [LARGE SCALE GENOMIC DNA]</scope>
    <source>
        <strain evidence="1 2">DSM 43800</strain>
    </source>
</reference>
<gene>
    <name evidence="1" type="ORF">C8E97_1633</name>
</gene>
<protein>
    <submittedName>
        <fullName evidence="1">Uncharacterized protein</fullName>
    </submittedName>
</protein>
<name>A0A495VWW6_9PSEU</name>